<dbReference type="SUPFAM" id="SSF52980">
    <property type="entry name" value="Restriction endonuclease-like"/>
    <property type="match status" value="1"/>
</dbReference>
<protein>
    <recommendedName>
        <fullName evidence="1">Putative restriction endonuclease domain-containing protein</fullName>
    </recommendedName>
</protein>
<name>A0ABR5IZR6_9ACTN</name>
<dbReference type="InterPro" id="IPR012296">
    <property type="entry name" value="Nuclease_put_TT1808"/>
</dbReference>
<dbReference type="InterPro" id="IPR008538">
    <property type="entry name" value="Uma2"/>
</dbReference>
<evidence type="ECO:0000259" key="1">
    <source>
        <dbReference type="Pfam" id="PF05685"/>
    </source>
</evidence>
<proteinExistence type="predicted"/>
<gene>
    <name evidence="2" type="ORF">ADK38_29995</name>
</gene>
<dbReference type="EMBL" id="LGUT01002715">
    <property type="protein sequence ID" value="KOG86623.1"/>
    <property type="molecule type" value="Genomic_DNA"/>
</dbReference>
<dbReference type="PANTHER" id="PTHR35400:SF3">
    <property type="entry name" value="SLL1072 PROTEIN"/>
    <property type="match status" value="1"/>
</dbReference>
<keyword evidence="3" id="KW-1185">Reference proteome</keyword>
<dbReference type="CDD" id="cd06260">
    <property type="entry name" value="DUF820-like"/>
    <property type="match status" value="1"/>
</dbReference>
<comment type="caution">
    <text evidence="2">The sequence shown here is derived from an EMBL/GenBank/DDBJ whole genome shotgun (WGS) entry which is preliminary data.</text>
</comment>
<dbReference type="Pfam" id="PF05685">
    <property type="entry name" value="Uma2"/>
    <property type="match status" value="1"/>
</dbReference>
<dbReference type="RefSeq" id="WP_030881175.1">
    <property type="nucleotide sequence ID" value="NZ_JBIRHZ010000009.1"/>
</dbReference>
<feature type="domain" description="Putative restriction endonuclease" evidence="1">
    <location>
        <begin position="13"/>
        <end position="182"/>
    </location>
</feature>
<sequence length="192" mass="21953">MTPSTAKQPQMAVEDFEQIAHEAPETVTLEFIDGKLEVKPVPDGDHDEIIMWLLEQCMQQQPALRLYPERGLRVETYRKGRARPDGVLAPRRHFAGQGEWAEPDGILMTVEVTSYDADTDNRDRHEKRFAYGDAGIPVYLLIDRDAHTLAVYSELKNGNYKKRLTYDYGDTVELPAPVSITLDTEELKDYVR</sequence>
<dbReference type="Proteomes" id="UP000037020">
    <property type="component" value="Unassembled WGS sequence"/>
</dbReference>
<accession>A0ABR5IZR6</accession>
<organism evidence="2 3">
    <name type="scientific">Streptomyces varsoviensis</name>
    <dbReference type="NCBI Taxonomy" id="67373"/>
    <lineage>
        <taxon>Bacteria</taxon>
        <taxon>Bacillati</taxon>
        <taxon>Actinomycetota</taxon>
        <taxon>Actinomycetes</taxon>
        <taxon>Kitasatosporales</taxon>
        <taxon>Streptomycetaceae</taxon>
        <taxon>Streptomyces</taxon>
    </lineage>
</organism>
<reference evidence="2 3" key="1">
    <citation type="submission" date="2015-07" db="EMBL/GenBank/DDBJ databases">
        <authorList>
            <person name="Ju K.-S."/>
            <person name="Doroghazi J.R."/>
            <person name="Metcalf W.W."/>
        </authorList>
    </citation>
    <scope>NUCLEOTIDE SEQUENCE [LARGE SCALE GENOMIC DNA]</scope>
    <source>
        <strain evidence="2 3">NRRL B-3589</strain>
    </source>
</reference>
<dbReference type="InterPro" id="IPR011335">
    <property type="entry name" value="Restrct_endonuc-II-like"/>
</dbReference>
<dbReference type="PANTHER" id="PTHR35400">
    <property type="entry name" value="SLR1083 PROTEIN"/>
    <property type="match status" value="1"/>
</dbReference>
<evidence type="ECO:0000313" key="3">
    <source>
        <dbReference type="Proteomes" id="UP000037020"/>
    </source>
</evidence>
<evidence type="ECO:0000313" key="2">
    <source>
        <dbReference type="EMBL" id="KOG86623.1"/>
    </source>
</evidence>
<dbReference type="Gene3D" id="3.90.1570.10">
    <property type="entry name" value="tt1808, chain A"/>
    <property type="match status" value="1"/>
</dbReference>